<keyword evidence="2" id="KW-1185">Reference proteome</keyword>
<gene>
    <name evidence="1" type="ORF">GXM_06052</name>
</gene>
<reference evidence="1 2" key="1">
    <citation type="submission" date="2019-10" db="EMBL/GenBank/DDBJ databases">
        <title>Genomic and transcriptomic insights into the perfect genentic adaptation of a filamentous nitrogen-fixing cyanobacterium to rice fields.</title>
        <authorList>
            <person name="Chen Z."/>
        </authorList>
    </citation>
    <scope>NUCLEOTIDE SEQUENCE [LARGE SCALE GENOMIC DNA]</scope>
    <source>
        <strain evidence="1">CCNUC1</strain>
    </source>
</reference>
<dbReference type="AlphaFoldDB" id="A0A5P8W753"/>
<evidence type="ECO:0000313" key="1">
    <source>
        <dbReference type="EMBL" id="QFS48558.1"/>
    </source>
</evidence>
<dbReference type="KEGG" id="nsh:GXM_06052"/>
<sequence>MNKDQTLEDKSEKERILEGLNKSKYSFIKNEDSLNDQQKEKLKSAQEDV</sequence>
<accession>A0A5P8W753</accession>
<dbReference type="Proteomes" id="UP000326678">
    <property type="component" value="Chromosome Gxm1"/>
</dbReference>
<dbReference type="EMBL" id="CP045226">
    <property type="protein sequence ID" value="QFS48558.1"/>
    <property type="molecule type" value="Genomic_DNA"/>
</dbReference>
<evidence type="ECO:0000313" key="2">
    <source>
        <dbReference type="Proteomes" id="UP000326678"/>
    </source>
</evidence>
<proteinExistence type="predicted"/>
<name>A0A5P8W753_9NOSO</name>
<protein>
    <submittedName>
        <fullName evidence="1">ISL3 family transposase</fullName>
    </submittedName>
</protein>
<organism evidence="1 2">
    <name type="scientific">Nostoc sphaeroides CCNUC1</name>
    <dbReference type="NCBI Taxonomy" id="2653204"/>
    <lineage>
        <taxon>Bacteria</taxon>
        <taxon>Bacillati</taxon>
        <taxon>Cyanobacteriota</taxon>
        <taxon>Cyanophyceae</taxon>
        <taxon>Nostocales</taxon>
        <taxon>Nostocaceae</taxon>
        <taxon>Nostoc</taxon>
    </lineage>
</organism>